<sequence>METKWIGRSLVPSPYSILGRPENLKSSAFSCYTPTSLSTPYTHTHNKSRDFQGLTPYANSSAMVLGIVMMTAMVPTIIGLNEATKGTRDQENNRKDTARKQRCHLVAMCEVNSGTQTQREQVHNARVYVGRDGNLYITKQPSSAMSLFNGGFYKHPDFPPNNTSGIVTITGEQPPTLRWVFLDVNTHQMRWGGRPDSEGHICGPFDWTKDEQCIMLDGWEGWLAVRLPEDEMRDQAEADLEIGDGREIWRLYFDQNDDGADLPPGSQGVEIRLKRVTAES</sequence>
<evidence type="ECO:0000256" key="1">
    <source>
        <dbReference type="SAM" id="Phobius"/>
    </source>
</evidence>
<evidence type="ECO:0000313" key="2">
    <source>
        <dbReference type="EMBL" id="OQE92409.1"/>
    </source>
</evidence>
<organism evidence="2 3">
    <name type="scientific">Penicillium nalgiovense</name>
    <dbReference type="NCBI Taxonomy" id="60175"/>
    <lineage>
        <taxon>Eukaryota</taxon>
        <taxon>Fungi</taxon>
        <taxon>Dikarya</taxon>
        <taxon>Ascomycota</taxon>
        <taxon>Pezizomycotina</taxon>
        <taxon>Eurotiomycetes</taxon>
        <taxon>Eurotiomycetidae</taxon>
        <taxon>Eurotiales</taxon>
        <taxon>Aspergillaceae</taxon>
        <taxon>Penicillium</taxon>
    </lineage>
</organism>
<keyword evidence="1" id="KW-1133">Transmembrane helix</keyword>
<keyword evidence="1" id="KW-0472">Membrane</keyword>
<keyword evidence="3" id="KW-1185">Reference proteome</keyword>
<dbReference type="PANTHER" id="PTHR38049:SF2">
    <property type="entry name" value="RICIN B LECTIN DOMAIN-CONTAINING PROTEIN"/>
    <property type="match status" value="1"/>
</dbReference>
<dbReference type="OMA" id="HHFEGYF"/>
<dbReference type="Proteomes" id="UP000191691">
    <property type="component" value="Unassembled WGS sequence"/>
</dbReference>
<dbReference type="EMBL" id="MOOB01000007">
    <property type="protein sequence ID" value="OQE92409.1"/>
    <property type="molecule type" value="Genomic_DNA"/>
</dbReference>
<proteinExistence type="predicted"/>
<comment type="caution">
    <text evidence="2">The sequence shown here is derived from an EMBL/GenBank/DDBJ whole genome shotgun (WGS) entry which is preliminary data.</text>
</comment>
<accession>A0A1V6YY93</accession>
<evidence type="ECO:0000313" key="3">
    <source>
        <dbReference type="Proteomes" id="UP000191691"/>
    </source>
</evidence>
<gene>
    <name evidence="2" type="ORF">PENNAL_c0007G00908</name>
</gene>
<dbReference type="PANTHER" id="PTHR38049">
    <property type="entry name" value="RICIN B LECTIN DOMAIN-CONTAINING PROTEIN"/>
    <property type="match status" value="1"/>
</dbReference>
<reference evidence="3" key="1">
    <citation type="journal article" date="2017" name="Nat. Microbiol.">
        <title>Global analysis of biosynthetic gene clusters reveals vast potential of secondary metabolite production in Penicillium species.</title>
        <authorList>
            <person name="Nielsen J.C."/>
            <person name="Grijseels S."/>
            <person name="Prigent S."/>
            <person name="Ji B."/>
            <person name="Dainat J."/>
            <person name="Nielsen K.F."/>
            <person name="Frisvad J.C."/>
            <person name="Workman M."/>
            <person name="Nielsen J."/>
        </authorList>
    </citation>
    <scope>NUCLEOTIDE SEQUENCE [LARGE SCALE GENOMIC DNA]</scope>
    <source>
        <strain evidence="3">IBT 13039</strain>
    </source>
</reference>
<protein>
    <submittedName>
        <fullName evidence="2">Uncharacterized protein</fullName>
    </submittedName>
</protein>
<feature type="transmembrane region" description="Helical" evidence="1">
    <location>
        <begin position="57"/>
        <end position="80"/>
    </location>
</feature>
<dbReference type="AlphaFoldDB" id="A0A1V6YY93"/>
<name>A0A1V6YY93_PENNA</name>
<keyword evidence="1" id="KW-0812">Transmembrane</keyword>